<dbReference type="AlphaFoldDB" id="A0A6J8AXX1"/>
<dbReference type="OrthoDB" id="6198262at2759"/>
<gene>
    <name evidence="3" type="ORF">MCOR_11650</name>
</gene>
<evidence type="ECO:0000313" key="4">
    <source>
        <dbReference type="Proteomes" id="UP000507470"/>
    </source>
</evidence>
<evidence type="ECO:0000313" key="3">
    <source>
        <dbReference type="EMBL" id="CAC5374160.1"/>
    </source>
</evidence>
<feature type="compositionally biased region" description="Basic and acidic residues" evidence="1">
    <location>
        <begin position="329"/>
        <end position="342"/>
    </location>
</feature>
<evidence type="ECO:0000256" key="1">
    <source>
        <dbReference type="SAM" id="MobiDB-lite"/>
    </source>
</evidence>
<protein>
    <submittedName>
        <fullName evidence="3">Uncharacterized protein</fullName>
    </submittedName>
</protein>
<feature type="chain" id="PRO_5027041764" evidence="2">
    <location>
        <begin position="19"/>
        <end position="378"/>
    </location>
</feature>
<organism evidence="3 4">
    <name type="scientific">Mytilus coruscus</name>
    <name type="common">Sea mussel</name>
    <dbReference type="NCBI Taxonomy" id="42192"/>
    <lineage>
        <taxon>Eukaryota</taxon>
        <taxon>Metazoa</taxon>
        <taxon>Spiralia</taxon>
        <taxon>Lophotrochozoa</taxon>
        <taxon>Mollusca</taxon>
        <taxon>Bivalvia</taxon>
        <taxon>Autobranchia</taxon>
        <taxon>Pteriomorphia</taxon>
        <taxon>Mytilida</taxon>
        <taxon>Mytiloidea</taxon>
        <taxon>Mytilidae</taxon>
        <taxon>Mytilinae</taxon>
        <taxon>Mytilus</taxon>
    </lineage>
</organism>
<feature type="signal peptide" evidence="2">
    <location>
        <begin position="1"/>
        <end position="18"/>
    </location>
</feature>
<proteinExistence type="predicted"/>
<accession>A0A6J8AXX1</accession>
<name>A0A6J8AXX1_MYTCO</name>
<feature type="region of interest" description="Disordered" evidence="1">
    <location>
        <begin position="325"/>
        <end position="354"/>
    </location>
</feature>
<keyword evidence="2" id="KW-0732">Signal</keyword>
<evidence type="ECO:0000256" key="2">
    <source>
        <dbReference type="SAM" id="SignalP"/>
    </source>
</evidence>
<reference evidence="3 4" key="1">
    <citation type="submission" date="2020-06" db="EMBL/GenBank/DDBJ databases">
        <authorList>
            <person name="Li R."/>
            <person name="Bekaert M."/>
        </authorList>
    </citation>
    <scope>NUCLEOTIDE SEQUENCE [LARGE SCALE GENOMIC DNA]</scope>
    <source>
        <strain evidence="4">wild</strain>
    </source>
</reference>
<feature type="compositionally biased region" description="Polar residues" evidence="1">
    <location>
        <begin position="343"/>
        <end position="354"/>
    </location>
</feature>
<dbReference type="EMBL" id="CACVKT020001987">
    <property type="protein sequence ID" value="CAC5374160.1"/>
    <property type="molecule type" value="Genomic_DNA"/>
</dbReference>
<sequence>MKLCHIILLLRCHHITGCINIQQENTEEVSVPVKDTSTVAEYNVIWKITSLSSIIQLFTFRGQELTVRVSARRITSTTEKPKAHDLGLNNRELIVYSVCAGSFLFVILLCTACQRRNKQIHGNLSRYQVKNKRSINIPKISLPAIPLPEGSGIYEVIDESSMADNPENVRDTICLGTEANEVLSQSDSSDYLTPYHAVDEYSNTCNSSDNTSISSATSNFNQHITADRQSISLSSNIQRSRSTYLNQYPPIVLPTDIDTQGYAFINYINDTDSSVPEEQTRESCVLNPYQSMVPDRDLHEYKSVHGCSDALGSSLADTYTTEIRANPNQDRKSDINMHENKSVNDTQSDTVSANSDMIRDDSFEKFETQNEENLSYVE</sequence>
<dbReference type="Proteomes" id="UP000507470">
    <property type="component" value="Unassembled WGS sequence"/>
</dbReference>
<keyword evidence="4" id="KW-1185">Reference proteome</keyword>